<feature type="transmembrane region" description="Helical" evidence="8">
    <location>
        <begin position="203"/>
        <end position="224"/>
    </location>
</feature>
<feature type="transmembrane region" description="Helical" evidence="8">
    <location>
        <begin position="156"/>
        <end position="182"/>
    </location>
</feature>
<dbReference type="Pfam" id="PF01758">
    <property type="entry name" value="SBF"/>
    <property type="match status" value="1"/>
</dbReference>
<dbReference type="EMBL" id="VFOU01000003">
    <property type="protein sequence ID" value="TQL71262.1"/>
    <property type="molecule type" value="Genomic_DNA"/>
</dbReference>
<dbReference type="GO" id="GO:0005886">
    <property type="term" value="C:plasma membrane"/>
    <property type="evidence" value="ECO:0007669"/>
    <property type="project" value="UniProtKB-SubCell"/>
</dbReference>
<keyword evidence="4" id="KW-1003">Cell membrane</keyword>
<dbReference type="PANTHER" id="PTHR43057">
    <property type="entry name" value="ARSENITE EFFLUX TRANSPORTER"/>
    <property type="match status" value="1"/>
</dbReference>
<keyword evidence="3" id="KW-0813">Transport</keyword>
<evidence type="ECO:0000256" key="3">
    <source>
        <dbReference type="ARBA" id="ARBA00022448"/>
    </source>
</evidence>
<evidence type="ECO:0000256" key="5">
    <source>
        <dbReference type="ARBA" id="ARBA00022692"/>
    </source>
</evidence>
<dbReference type="OrthoDB" id="3254016at2"/>
<evidence type="ECO:0000256" key="8">
    <source>
        <dbReference type="SAM" id="Phobius"/>
    </source>
</evidence>
<keyword evidence="10" id="KW-1185">Reference proteome</keyword>
<dbReference type="AlphaFoldDB" id="A0A543AFB4"/>
<gene>
    <name evidence="9" type="ORF">FB556_1735</name>
</gene>
<evidence type="ECO:0000313" key="9">
    <source>
        <dbReference type="EMBL" id="TQL71262.1"/>
    </source>
</evidence>
<dbReference type="InterPro" id="IPR038770">
    <property type="entry name" value="Na+/solute_symporter_sf"/>
</dbReference>
<sequence length="322" mass="34761">MRSIVVWFDRHQVWLYLGGMLAGAVLGLVFSAAAPVAETLIYPALGLLLYVTFLGIPISNFKASAAIPRFLGTTLVLNFVLVPVVVFLVSRIVAHDDVLLLGVLIVLLTPCIDYVIVFAQRAGGDAKSLLAATPVLMAVQMLLLPVYLWLFIGDQLFIVGIVGAFLPAFLWIILVPLIVAGLTQVTAKRWAWAVRVESGGTTVMVPLMVLTLAIVVASQISAVHERVFDLLLSVPVYVLFAALMIPIGWGVACRAKMQVAQQRALVFSGVTRNSLVVLPIVLALPADYALTPLVVVTQTLVELCIMVVCIRLVPRLIPSPVH</sequence>
<keyword evidence="6 8" id="KW-1133">Transmembrane helix</keyword>
<accession>A0A543AFB4</accession>
<comment type="subcellular location">
    <subcellularLocation>
        <location evidence="1">Cell membrane</location>
        <topology evidence="1">Multi-pass membrane protein</topology>
    </subcellularLocation>
</comment>
<comment type="similarity">
    <text evidence="2">Belongs to the arsenical resistance-3 (ACR3) (TC 2.A.59) family.</text>
</comment>
<dbReference type="GO" id="GO:0015297">
    <property type="term" value="F:antiporter activity"/>
    <property type="evidence" value="ECO:0007669"/>
    <property type="project" value="InterPro"/>
</dbReference>
<evidence type="ECO:0000256" key="2">
    <source>
        <dbReference type="ARBA" id="ARBA00010110"/>
    </source>
</evidence>
<feature type="transmembrane region" description="Helical" evidence="8">
    <location>
        <begin position="70"/>
        <end position="92"/>
    </location>
</feature>
<organism evidence="9 10">
    <name type="scientific">Enteractinococcus coprophilus</name>
    <dbReference type="NCBI Taxonomy" id="1027633"/>
    <lineage>
        <taxon>Bacteria</taxon>
        <taxon>Bacillati</taxon>
        <taxon>Actinomycetota</taxon>
        <taxon>Actinomycetes</taxon>
        <taxon>Micrococcales</taxon>
        <taxon>Micrococcaceae</taxon>
    </lineage>
</organism>
<dbReference type="GO" id="GO:0015105">
    <property type="term" value="F:arsenite transmembrane transporter activity"/>
    <property type="evidence" value="ECO:0007669"/>
    <property type="project" value="TreeGrafter"/>
</dbReference>
<evidence type="ECO:0000256" key="4">
    <source>
        <dbReference type="ARBA" id="ARBA00022475"/>
    </source>
</evidence>
<dbReference type="PANTHER" id="PTHR43057:SF1">
    <property type="entry name" value="ARSENICAL-RESISTANCE PROTEIN 3"/>
    <property type="match status" value="1"/>
</dbReference>
<evidence type="ECO:0000256" key="6">
    <source>
        <dbReference type="ARBA" id="ARBA00022989"/>
    </source>
</evidence>
<feature type="transmembrane region" description="Helical" evidence="8">
    <location>
        <begin position="98"/>
        <end position="117"/>
    </location>
</feature>
<proteinExistence type="inferred from homology"/>
<evidence type="ECO:0000256" key="7">
    <source>
        <dbReference type="ARBA" id="ARBA00023136"/>
    </source>
</evidence>
<keyword evidence="7 8" id="KW-0472">Membrane</keyword>
<reference evidence="9 10" key="1">
    <citation type="submission" date="2019-06" db="EMBL/GenBank/DDBJ databases">
        <title>Sequencing the genomes of 1000 actinobacteria strains.</title>
        <authorList>
            <person name="Klenk H.-P."/>
        </authorList>
    </citation>
    <scope>NUCLEOTIDE SEQUENCE [LARGE SCALE GENOMIC DNA]</scope>
    <source>
        <strain evidence="9 10">DSM 24083</strain>
    </source>
</reference>
<keyword evidence="5 8" id="KW-0812">Transmembrane</keyword>
<dbReference type="Proteomes" id="UP000319746">
    <property type="component" value="Unassembled WGS sequence"/>
</dbReference>
<evidence type="ECO:0000256" key="1">
    <source>
        <dbReference type="ARBA" id="ARBA00004651"/>
    </source>
</evidence>
<feature type="transmembrane region" description="Helical" evidence="8">
    <location>
        <begin position="230"/>
        <end position="252"/>
    </location>
</feature>
<dbReference type="Gene3D" id="1.20.1530.20">
    <property type="match status" value="1"/>
</dbReference>
<evidence type="ECO:0000313" key="10">
    <source>
        <dbReference type="Proteomes" id="UP000319746"/>
    </source>
</evidence>
<dbReference type="GO" id="GO:0015104">
    <property type="term" value="F:antimonite transmembrane transporter activity"/>
    <property type="evidence" value="ECO:0007669"/>
    <property type="project" value="TreeGrafter"/>
</dbReference>
<name>A0A543AFB4_9MICC</name>
<dbReference type="RefSeq" id="WP_141866748.1">
    <property type="nucleotide sequence ID" value="NZ_BAABAN010000005.1"/>
</dbReference>
<comment type="caution">
    <text evidence="9">The sequence shown here is derived from an EMBL/GenBank/DDBJ whole genome shotgun (WGS) entry which is preliminary data.</text>
</comment>
<protein>
    <submittedName>
        <fullName evidence="9">ACR3 family arsenite efflux pump ArsB</fullName>
    </submittedName>
</protein>
<dbReference type="InterPro" id="IPR004706">
    <property type="entry name" value="Arsenical-R_Acr3"/>
</dbReference>
<feature type="transmembrane region" description="Helical" evidence="8">
    <location>
        <begin position="12"/>
        <end position="34"/>
    </location>
</feature>
<feature type="transmembrane region" description="Helical" evidence="8">
    <location>
        <begin position="40"/>
        <end position="58"/>
    </location>
</feature>
<feature type="transmembrane region" description="Helical" evidence="8">
    <location>
        <begin position="129"/>
        <end position="150"/>
    </location>
</feature>
<dbReference type="InterPro" id="IPR002657">
    <property type="entry name" value="BilAc:Na_symport/Acr3"/>
</dbReference>